<dbReference type="SMART" id="SM00195">
    <property type="entry name" value="DSPc"/>
    <property type="match status" value="1"/>
</dbReference>
<dbReference type="PANTHER" id="PTHR10159:SF519">
    <property type="entry name" value="DUAL SPECIFICITY PROTEIN PHOSPHATASE MPK3"/>
    <property type="match status" value="1"/>
</dbReference>
<dbReference type="Gene3D" id="3.90.190.10">
    <property type="entry name" value="Protein tyrosine phosphatase superfamily"/>
    <property type="match status" value="1"/>
</dbReference>
<feature type="region of interest" description="Disordered" evidence="5">
    <location>
        <begin position="149"/>
        <end position="176"/>
    </location>
</feature>
<gene>
    <name evidence="7" type="ORF">PCOR1329_LOCUS23047</name>
</gene>
<evidence type="ECO:0000313" key="7">
    <source>
        <dbReference type="EMBL" id="CAK0821911.1"/>
    </source>
</evidence>
<evidence type="ECO:0000313" key="8">
    <source>
        <dbReference type="Proteomes" id="UP001189429"/>
    </source>
</evidence>
<organism evidence="7 8">
    <name type="scientific">Prorocentrum cordatum</name>
    <dbReference type="NCBI Taxonomy" id="2364126"/>
    <lineage>
        <taxon>Eukaryota</taxon>
        <taxon>Sar</taxon>
        <taxon>Alveolata</taxon>
        <taxon>Dinophyceae</taxon>
        <taxon>Prorocentrales</taxon>
        <taxon>Prorocentraceae</taxon>
        <taxon>Prorocentrum</taxon>
    </lineage>
</organism>
<dbReference type="Proteomes" id="UP001189429">
    <property type="component" value="Unassembled WGS sequence"/>
</dbReference>
<sequence>MERHGHSERLCGDAVAASSGSTQRATGTEHGDIYFRELLDIASTMAHGKFMGSEDPSEGFESADMYWTSAIESCDLIYRDSEVALFLGTLDAAVDLGKLASSMVKASCESNKEVDIESITDHVSGEVARVKKLIPPPPSLVDGMSVCHTKHSDGESRNREMPCVPDQEHRTRDSTTHYYPPLRGIINCCAFDKHSARSNRLIDVHKREAYPGDTLKFYSREWGQLRSVACDGNAGRASESKRTDLLDYSPPRGQLSSGLLCHPHPPHYLELRATDTDTYNISKHFHEVCEFVKGIANGGAEAGADATARRGVSSSGASSVYVHCVVGSNRSATIVCCLLMWLKGWSAKQVVSLVSLRRRCRILTNRSFIRALIGWEKELAAASTPGKSLQHRTGHGVEHSASNQAARTVDSLV</sequence>
<evidence type="ECO:0000256" key="4">
    <source>
        <dbReference type="ARBA" id="ARBA00022912"/>
    </source>
</evidence>
<feature type="compositionally biased region" description="Basic and acidic residues" evidence="5">
    <location>
        <begin position="150"/>
        <end position="175"/>
    </location>
</feature>
<name>A0ABN9RU44_9DINO</name>
<dbReference type="Pfam" id="PF00782">
    <property type="entry name" value="DSPc"/>
    <property type="match status" value="1"/>
</dbReference>
<evidence type="ECO:0000256" key="5">
    <source>
        <dbReference type="SAM" id="MobiDB-lite"/>
    </source>
</evidence>
<feature type="domain" description="Tyrosine specific protein phosphatases" evidence="6">
    <location>
        <begin position="289"/>
        <end position="369"/>
    </location>
</feature>
<keyword evidence="8" id="KW-1185">Reference proteome</keyword>
<dbReference type="EMBL" id="CAUYUJ010007779">
    <property type="protein sequence ID" value="CAK0821911.1"/>
    <property type="molecule type" value="Genomic_DNA"/>
</dbReference>
<evidence type="ECO:0000256" key="2">
    <source>
        <dbReference type="ARBA" id="ARBA00013064"/>
    </source>
</evidence>
<dbReference type="PROSITE" id="PS50056">
    <property type="entry name" value="TYR_PHOSPHATASE_2"/>
    <property type="match status" value="1"/>
</dbReference>
<dbReference type="SUPFAM" id="SSF52799">
    <property type="entry name" value="(Phosphotyrosine protein) phosphatases II"/>
    <property type="match status" value="1"/>
</dbReference>
<reference evidence="7" key="1">
    <citation type="submission" date="2023-10" db="EMBL/GenBank/DDBJ databases">
        <authorList>
            <person name="Chen Y."/>
            <person name="Shah S."/>
            <person name="Dougan E. K."/>
            <person name="Thang M."/>
            <person name="Chan C."/>
        </authorList>
    </citation>
    <scope>NUCLEOTIDE SEQUENCE [LARGE SCALE GENOMIC DNA]</scope>
</reference>
<accession>A0ABN9RU44</accession>
<comment type="caution">
    <text evidence="7">The sequence shown here is derived from an EMBL/GenBank/DDBJ whole genome shotgun (WGS) entry which is preliminary data.</text>
</comment>
<dbReference type="InterPro" id="IPR000340">
    <property type="entry name" value="Dual-sp_phosphatase_cat-dom"/>
</dbReference>
<keyword evidence="4" id="KW-0904">Protein phosphatase</keyword>
<evidence type="ECO:0000256" key="3">
    <source>
        <dbReference type="ARBA" id="ARBA00022801"/>
    </source>
</evidence>
<dbReference type="EC" id="3.1.3.48" evidence="2"/>
<evidence type="ECO:0000259" key="6">
    <source>
        <dbReference type="PROSITE" id="PS50056"/>
    </source>
</evidence>
<dbReference type="InterPro" id="IPR029021">
    <property type="entry name" value="Prot-tyrosine_phosphatase-like"/>
</dbReference>
<dbReference type="InterPro" id="IPR016130">
    <property type="entry name" value="Tyr_Pase_AS"/>
</dbReference>
<dbReference type="CDD" id="cd14498">
    <property type="entry name" value="DSP"/>
    <property type="match status" value="1"/>
</dbReference>
<dbReference type="InterPro" id="IPR000387">
    <property type="entry name" value="Tyr_Pase_dom"/>
</dbReference>
<dbReference type="InterPro" id="IPR020422">
    <property type="entry name" value="TYR_PHOSPHATASE_DUAL_dom"/>
</dbReference>
<feature type="region of interest" description="Disordered" evidence="5">
    <location>
        <begin position="386"/>
        <end position="413"/>
    </location>
</feature>
<keyword evidence="3" id="KW-0378">Hydrolase</keyword>
<feature type="compositionally biased region" description="Basic and acidic residues" evidence="5">
    <location>
        <begin position="1"/>
        <end position="11"/>
    </location>
</feature>
<dbReference type="PROSITE" id="PS00383">
    <property type="entry name" value="TYR_PHOSPHATASE_1"/>
    <property type="match status" value="1"/>
</dbReference>
<proteinExistence type="inferred from homology"/>
<protein>
    <recommendedName>
        <fullName evidence="2">protein-tyrosine-phosphatase</fullName>
        <ecNumber evidence="2">3.1.3.48</ecNumber>
    </recommendedName>
</protein>
<comment type="similarity">
    <text evidence="1">Belongs to the protein-tyrosine phosphatase family. Non-receptor class dual specificity subfamily.</text>
</comment>
<feature type="region of interest" description="Disordered" evidence="5">
    <location>
        <begin position="1"/>
        <end position="27"/>
    </location>
</feature>
<evidence type="ECO:0000256" key="1">
    <source>
        <dbReference type="ARBA" id="ARBA00008601"/>
    </source>
</evidence>
<dbReference type="PANTHER" id="PTHR10159">
    <property type="entry name" value="DUAL SPECIFICITY PROTEIN PHOSPHATASE"/>
    <property type="match status" value="1"/>
</dbReference>